<gene>
    <name evidence="3" type="primary">sepH</name>
    <name evidence="3" type="ORF">GCM10009720_15200</name>
</gene>
<protein>
    <submittedName>
        <fullName evidence="3">Septation protein SepH</fullName>
    </submittedName>
</protein>
<dbReference type="Proteomes" id="UP001501461">
    <property type="component" value="Unassembled WGS sequence"/>
</dbReference>
<dbReference type="EMBL" id="BAAAMN010000026">
    <property type="protein sequence ID" value="GAA2035636.1"/>
    <property type="molecule type" value="Genomic_DNA"/>
</dbReference>
<evidence type="ECO:0000256" key="1">
    <source>
        <dbReference type="SAM" id="MobiDB-lite"/>
    </source>
</evidence>
<feature type="region of interest" description="Disordered" evidence="1">
    <location>
        <begin position="290"/>
        <end position="319"/>
    </location>
</feature>
<proteinExistence type="predicted"/>
<organism evidence="3 4">
    <name type="scientific">Yaniella flava</name>
    <dbReference type="NCBI Taxonomy" id="287930"/>
    <lineage>
        <taxon>Bacteria</taxon>
        <taxon>Bacillati</taxon>
        <taxon>Actinomycetota</taxon>
        <taxon>Actinomycetes</taxon>
        <taxon>Micrococcales</taxon>
        <taxon>Micrococcaceae</taxon>
        <taxon>Yaniella</taxon>
    </lineage>
</organism>
<evidence type="ECO:0000259" key="2">
    <source>
        <dbReference type="Pfam" id="PF11268"/>
    </source>
</evidence>
<feature type="region of interest" description="Disordered" evidence="1">
    <location>
        <begin position="344"/>
        <end position="415"/>
    </location>
</feature>
<evidence type="ECO:0000313" key="4">
    <source>
        <dbReference type="Proteomes" id="UP001501461"/>
    </source>
</evidence>
<evidence type="ECO:0000313" key="3">
    <source>
        <dbReference type="EMBL" id="GAA2035636.1"/>
    </source>
</evidence>
<dbReference type="InterPro" id="IPR047682">
    <property type="entry name" value="SepH-like"/>
</dbReference>
<sequence>MGSSITHESARRLRLVGVADNGDELVLSTSDGEEFYLPITDALRNAATRPIGRPSAAAADEAAEELSPREIQAMLRAGATIDELAVHHDVNRERLEVYATPIVAERDWIARQAQELEVAAPQLGNHAYESVFGDDPALLGEMVAHRLEAMGLDPETVEWDAWRETDSALWTISANFSIQGLGDSSIGDPPPALWTYKLQSQHLENANRWAQVLSEFGPADSPVAATTPRNRLSTVTDAPYNVESDSSASDSQQHADHESHEELLDVLQARRGQRLGVDEESDDELAAMITRDEEPATLQRPKLVVSHDEDDVATDDQEMSDWTTEIEIAWSDEDADDPARWNGQEVVAGHFEADDSEQDDESTDQQLEGQTDVFDDMGDEDTAEALKTTEPSGKSRRRPTVPSWDEIIFGTRKDT</sequence>
<dbReference type="InterPro" id="IPR021421">
    <property type="entry name" value="DUF3071"/>
</dbReference>
<feature type="compositionally biased region" description="Acidic residues" evidence="1">
    <location>
        <begin position="373"/>
        <end position="383"/>
    </location>
</feature>
<reference evidence="4" key="1">
    <citation type="journal article" date="2019" name="Int. J. Syst. Evol. Microbiol.">
        <title>The Global Catalogue of Microorganisms (GCM) 10K type strain sequencing project: providing services to taxonomists for standard genome sequencing and annotation.</title>
        <authorList>
            <consortium name="The Broad Institute Genomics Platform"/>
            <consortium name="The Broad Institute Genome Sequencing Center for Infectious Disease"/>
            <person name="Wu L."/>
            <person name="Ma J."/>
        </authorList>
    </citation>
    <scope>NUCLEOTIDE SEQUENCE [LARGE SCALE GENOMIC DNA]</scope>
    <source>
        <strain evidence="4">JCM 13595</strain>
    </source>
</reference>
<dbReference type="RefSeq" id="WP_343957174.1">
    <property type="nucleotide sequence ID" value="NZ_BAAAMN010000026.1"/>
</dbReference>
<feature type="domain" description="DUF3071" evidence="2">
    <location>
        <begin position="11"/>
        <end position="179"/>
    </location>
</feature>
<feature type="compositionally biased region" description="Acidic residues" evidence="1">
    <location>
        <begin position="354"/>
        <end position="363"/>
    </location>
</feature>
<name>A0ABP5FZ90_9MICC</name>
<feature type="compositionally biased region" description="Acidic residues" evidence="1">
    <location>
        <begin position="308"/>
        <end position="319"/>
    </location>
</feature>
<feature type="compositionally biased region" description="Polar residues" evidence="1">
    <location>
        <begin position="227"/>
        <end position="236"/>
    </location>
</feature>
<dbReference type="NCBIfam" id="NF040712">
    <property type="entry name" value="SepH"/>
    <property type="match status" value="1"/>
</dbReference>
<dbReference type="Pfam" id="PF11268">
    <property type="entry name" value="DUF3071"/>
    <property type="match status" value="1"/>
</dbReference>
<feature type="region of interest" description="Disordered" evidence="1">
    <location>
        <begin position="219"/>
        <end position="260"/>
    </location>
</feature>
<accession>A0ABP5FZ90</accession>
<comment type="caution">
    <text evidence="3">The sequence shown here is derived from an EMBL/GenBank/DDBJ whole genome shotgun (WGS) entry which is preliminary data.</text>
</comment>
<keyword evidence="4" id="KW-1185">Reference proteome</keyword>